<evidence type="ECO:0000256" key="4">
    <source>
        <dbReference type="ARBA" id="ARBA00023136"/>
    </source>
</evidence>
<evidence type="ECO:0000259" key="6">
    <source>
        <dbReference type="Pfam" id="PF01061"/>
    </source>
</evidence>
<dbReference type="InterPro" id="IPR013525">
    <property type="entry name" value="ABC2_TM"/>
</dbReference>
<feature type="transmembrane region" description="Helical" evidence="5">
    <location>
        <begin position="221"/>
        <end position="241"/>
    </location>
</feature>
<keyword evidence="2 5" id="KW-0812">Transmembrane</keyword>
<dbReference type="OrthoDB" id="3217868at2"/>
<feature type="transmembrane region" description="Helical" evidence="5">
    <location>
        <begin position="136"/>
        <end position="160"/>
    </location>
</feature>
<sequence>MRTFGKIAVIEFKLALREIGTSFVAVLFPTVLLLALGAVPALRHHDAVFGGQRFIDVFCPSLVVITLSFLGLNTLPQRLGGYREKGVLRRLSTTPVHPAALLGAQLLINVVLASAAVVLLMVTGRIVFDVRLPDNLFAFGAAFLLGMAALFSLGLIGVAIAPTAKAATGILMPVFLLTMFFGGVYLPRYMLPNFLARIGDFMPPGVQALQDAWTGGSPQPLHLLVMAAIALVTGLGAAKLFRWE</sequence>
<dbReference type="GO" id="GO:0140359">
    <property type="term" value="F:ABC-type transporter activity"/>
    <property type="evidence" value="ECO:0007669"/>
    <property type="project" value="InterPro"/>
</dbReference>
<dbReference type="GO" id="GO:0016020">
    <property type="term" value="C:membrane"/>
    <property type="evidence" value="ECO:0007669"/>
    <property type="project" value="UniProtKB-SubCell"/>
</dbReference>
<protein>
    <submittedName>
        <fullName evidence="7">ABC transporter permease</fullName>
    </submittedName>
</protein>
<reference evidence="7 8" key="2">
    <citation type="submission" date="2019-09" db="EMBL/GenBank/DDBJ databases">
        <authorList>
            <person name="Jin C."/>
        </authorList>
    </citation>
    <scope>NUCLEOTIDE SEQUENCE [LARGE SCALE GENOMIC DNA]</scope>
    <source>
        <strain evidence="7 8">AN110305</strain>
    </source>
</reference>
<keyword evidence="8" id="KW-1185">Reference proteome</keyword>
<evidence type="ECO:0000313" key="8">
    <source>
        <dbReference type="Proteomes" id="UP000323454"/>
    </source>
</evidence>
<feature type="transmembrane region" description="Helical" evidence="5">
    <location>
        <begin position="96"/>
        <end position="124"/>
    </location>
</feature>
<evidence type="ECO:0000256" key="5">
    <source>
        <dbReference type="SAM" id="Phobius"/>
    </source>
</evidence>
<organism evidence="7 8">
    <name type="scientific">Solihabitans fulvus</name>
    <dbReference type="NCBI Taxonomy" id="1892852"/>
    <lineage>
        <taxon>Bacteria</taxon>
        <taxon>Bacillati</taxon>
        <taxon>Actinomycetota</taxon>
        <taxon>Actinomycetes</taxon>
        <taxon>Pseudonocardiales</taxon>
        <taxon>Pseudonocardiaceae</taxon>
        <taxon>Solihabitans</taxon>
    </lineage>
</organism>
<dbReference type="RefSeq" id="WP_149853307.1">
    <property type="nucleotide sequence ID" value="NZ_VUOB01000061.1"/>
</dbReference>
<feature type="domain" description="ABC-2 type transporter transmembrane" evidence="6">
    <location>
        <begin position="11"/>
        <end position="203"/>
    </location>
</feature>
<feature type="transmembrane region" description="Helical" evidence="5">
    <location>
        <begin position="54"/>
        <end position="75"/>
    </location>
</feature>
<gene>
    <name evidence="7" type="ORF">F0L68_30500</name>
</gene>
<name>A0A5B2WS47_9PSEU</name>
<evidence type="ECO:0000256" key="3">
    <source>
        <dbReference type="ARBA" id="ARBA00022989"/>
    </source>
</evidence>
<reference evidence="7 8" key="1">
    <citation type="submission" date="2019-09" db="EMBL/GenBank/DDBJ databases">
        <title>Goodfellowia gen. nov., a new genus of the Pseudonocardineae related to Actinoalloteichus, containing Goodfellowia coeruleoviolacea gen. nov., comb. nov. gen. nov., comb. nov.</title>
        <authorList>
            <person name="Labeda D."/>
        </authorList>
    </citation>
    <scope>NUCLEOTIDE SEQUENCE [LARGE SCALE GENOMIC DNA]</scope>
    <source>
        <strain evidence="7 8">AN110305</strain>
    </source>
</reference>
<feature type="transmembrane region" description="Helical" evidence="5">
    <location>
        <begin position="21"/>
        <end position="42"/>
    </location>
</feature>
<dbReference type="Pfam" id="PF01061">
    <property type="entry name" value="ABC2_membrane"/>
    <property type="match status" value="1"/>
</dbReference>
<proteinExistence type="predicted"/>
<dbReference type="InterPro" id="IPR052902">
    <property type="entry name" value="ABC-2_transporter"/>
</dbReference>
<comment type="subcellular location">
    <subcellularLocation>
        <location evidence="1">Membrane</location>
        <topology evidence="1">Multi-pass membrane protein</topology>
    </subcellularLocation>
</comment>
<evidence type="ECO:0000256" key="1">
    <source>
        <dbReference type="ARBA" id="ARBA00004141"/>
    </source>
</evidence>
<dbReference type="PANTHER" id="PTHR43027:SF2">
    <property type="entry name" value="TRANSPORT PERMEASE PROTEIN"/>
    <property type="match status" value="1"/>
</dbReference>
<dbReference type="Proteomes" id="UP000323454">
    <property type="component" value="Unassembled WGS sequence"/>
</dbReference>
<keyword evidence="4 5" id="KW-0472">Membrane</keyword>
<dbReference type="EMBL" id="VUOB01000061">
    <property type="protein sequence ID" value="KAA2254511.1"/>
    <property type="molecule type" value="Genomic_DNA"/>
</dbReference>
<comment type="caution">
    <text evidence="7">The sequence shown here is derived from an EMBL/GenBank/DDBJ whole genome shotgun (WGS) entry which is preliminary data.</text>
</comment>
<dbReference type="PANTHER" id="PTHR43027">
    <property type="entry name" value="DOXORUBICIN RESISTANCE ABC TRANSPORTER PERMEASE PROTEIN DRRC-RELATED"/>
    <property type="match status" value="1"/>
</dbReference>
<evidence type="ECO:0000313" key="7">
    <source>
        <dbReference type="EMBL" id="KAA2254511.1"/>
    </source>
</evidence>
<feature type="transmembrane region" description="Helical" evidence="5">
    <location>
        <begin position="167"/>
        <end position="186"/>
    </location>
</feature>
<dbReference type="AlphaFoldDB" id="A0A5B2WS47"/>
<keyword evidence="3 5" id="KW-1133">Transmembrane helix</keyword>
<evidence type="ECO:0000256" key="2">
    <source>
        <dbReference type="ARBA" id="ARBA00022692"/>
    </source>
</evidence>
<accession>A0A5B2WS47</accession>